<dbReference type="InterPro" id="IPR036047">
    <property type="entry name" value="F-box-like_dom_sf"/>
</dbReference>
<dbReference type="SUPFAM" id="SSF52540">
    <property type="entry name" value="P-loop containing nucleoside triphosphate hydrolases"/>
    <property type="match status" value="3"/>
</dbReference>
<dbReference type="InterPro" id="IPR049730">
    <property type="entry name" value="SNF2/RAD54-like_C"/>
</dbReference>
<organism evidence="10 11">
    <name type="scientific">Morella rubra</name>
    <name type="common">Chinese bayberry</name>
    <dbReference type="NCBI Taxonomy" id="262757"/>
    <lineage>
        <taxon>Eukaryota</taxon>
        <taxon>Viridiplantae</taxon>
        <taxon>Streptophyta</taxon>
        <taxon>Embryophyta</taxon>
        <taxon>Tracheophyta</taxon>
        <taxon>Spermatophyta</taxon>
        <taxon>Magnoliopsida</taxon>
        <taxon>eudicotyledons</taxon>
        <taxon>Gunneridae</taxon>
        <taxon>Pentapetalae</taxon>
        <taxon>rosids</taxon>
        <taxon>fabids</taxon>
        <taxon>Fagales</taxon>
        <taxon>Myricaceae</taxon>
        <taxon>Morella</taxon>
    </lineage>
</organism>
<feature type="domain" description="CW-type" evidence="7">
    <location>
        <begin position="547"/>
        <end position="598"/>
    </location>
</feature>
<evidence type="ECO:0000259" key="7">
    <source>
        <dbReference type="PROSITE" id="PS51050"/>
    </source>
</evidence>
<accession>A0A6A1WMA7</accession>
<dbReference type="Pfam" id="PF00271">
    <property type="entry name" value="Helicase_C"/>
    <property type="match status" value="1"/>
</dbReference>
<dbReference type="InterPro" id="IPR001650">
    <property type="entry name" value="Helicase_C-like"/>
</dbReference>
<dbReference type="GO" id="GO:0005634">
    <property type="term" value="C:nucleus"/>
    <property type="evidence" value="ECO:0007669"/>
    <property type="project" value="TreeGrafter"/>
</dbReference>
<keyword evidence="1" id="KW-0479">Metal-binding</keyword>
<evidence type="ECO:0000256" key="6">
    <source>
        <dbReference type="ARBA" id="ARBA00022840"/>
    </source>
</evidence>
<evidence type="ECO:0000256" key="1">
    <source>
        <dbReference type="ARBA" id="ARBA00022723"/>
    </source>
</evidence>
<evidence type="ECO:0000259" key="9">
    <source>
        <dbReference type="PROSITE" id="PS51194"/>
    </source>
</evidence>
<dbReference type="SMART" id="SM00487">
    <property type="entry name" value="DEXDc"/>
    <property type="match status" value="1"/>
</dbReference>
<dbReference type="CDD" id="cd18793">
    <property type="entry name" value="SF2_C_SNF"/>
    <property type="match status" value="1"/>
</dbReference>
<protein>
    <recommendedName>
        <fullName evidence="12">F-box protein At3g54460</fullName>
    </recommendedName>
</protein>
<sequence length="1333" mass="150257">MDEESFPDHKLCGYLCAVLSVNPPPPQPETLGFKICCEIFGDGSEVGFRSQSGVVLSPVDSIPEPVPNAEVPASKQCRRNGVFAGKRRVRNIGQVHGSISVVHQLHALVTHKCVKVKARVIYVGIGGDGNGEARAVVLVDVYLPMALWSGWQFPRSGAIAGALFKHLSCDWGKRLSMLASGECCIARENEKSICDLSDCHVLGCKLHYNVTDSSQRRLFELHEIFKTLPSLTKKLQPGSRMIPVDNFCRSGIWDVSDDILTNILVLLGPMDLYRVAATCRHLRSLTASIMPCMKLRLFSHQEAAVEWMLQRERDAVVLPHPLYMAFSTEDGFSFYINIVSGEIVIGVAPTIKDFRGGMFCDEPGLGKTISVLSLILKTQGRFVDPPDGVQVIWGTHNGDQKCGYYEFSGENVASGYMCSDKRNVSQNARRDMDWEHSSSKRARLMVFDEQIEGFDDPSPSKGKKTPRSACSKSVVRHSRDLGCIKKNLLSTYEKASSFCEERKVGENSSKRKHVSIGPEHFSQEKQDRMLCVPKGCKSPMKAAADHLEYNDTWVQCDACCKWRKLGEASISDASAAWFCSMNSDPLYQSCSVPEESWDNCSPIRYLPGFYTKGTSGSEEQNVSFFTSVLREHYQLINSETKKALTWLARLSLAKLSQMESIGLRSPYIGTCLLPIGNAHGFHKIFQAFGLIKQEEKGICRWYYPRHLDKLAFDVGALRIALCEPLDSVRLYLSRATLVVVPSNLVDHWKTQIERHVTPGQLRVFVWTDHRKPSAHCLAWDYDVVITTFNRLSAEWGPRKKSVLMQVHWSRVILDEGHTLGSSLNLTNKLQMAISLVASTRWILTGTPTPNTPNSQLSHLQPLLKFLREEAFGQNQKSWEAGILRPFEAGMEEGRSRLLHLLHKCMISARKMDLQSIPPCIKKITFLNFTEEHARSYNELVVTVRRNILMADWNDPSHVESLLNPKQWKFRSVTVRNVRLSCCVAGHIKVTDAGEDIQETMDLLVEKGLDPTAEEHAYIKNNLLYGGNCVRCMEWCRLPVITPCRHLLCLDCVALDSEKCTYPGCGNSYDMESPDLLTRPENPHPKWPDNWDPDWQSTSSSKVKYLVQRLKALLEGNREVGHYMSEGKNTMCTGELISPSQMIDAKVMLLDDSSRTSTSTQKNTQEKVLIFSQFLEHIHVIEQQLTFAGIKFAGMYSPMHSSNKMKALAMFQNDASCMALLMDGSAALGLDLSFVTHVFLMEPIWDKSMEEQVISRAHRMGATRPIHVETLAMRGTIEEQMVEFLQDADECRRFLKQEYGKPDHEGPRARRTLHDFAESNYLSQLSFVRTYPKM</sequence>
<name>A0A6A1WMA7_9ROSI</name>
<dbReference type="CDD" id="cd09917">
    <property type="entry name" value="F-box_SF"/>
    <property type="match status" value="1"/>
</dbReference>
<reference evidence="10 11" key="1">
    <citation type="journal article" date="2019" name="Plant Biotechnol. J.">
        <title>The red bayberry genome and genetic basis of sex determination.</title>
        <authorList>
            <person name="Jia H.M."/>
            <person name="Jia H.J."/>
            <person name="Cai Q.L."/>
            <person name="Wang Y."/>
            <person name="Zhao H.B."/>
            <person name="Yang W.F."/>
            <person name="Wang G.Y."/>
            <person name="Li Y.H."/>
            <person name="Zhan D.L."/>
            <person name="Shen Y.T."/>
            <person name="Niu Q.F."/>
            <person name="Chang L."/>
            <person name="Qiu J."/>
            <person name="Zhao L."/>
            <person name="Xie H.B."/>
            <person name="Fu W.Y."/>
            <person name="Jin J."/>
            <person name="Li X.W."/>
            <person name="Jiao Y."/>
            <person name="Zhou C.C."/>
            <person name="Tu T."/>
            <person name="Chai C.Y."/>
            <person name="Gao J.L."/>
            <person name="Fan L.J."/>
            <person name="van de Weg E."/>
            <person name="Wang J.Y."/>
            <person name="Gao Z.S."/>
        </authorList>
    </citation>
    <scope>NUCLEOTIDE SEQUENCE [LARGE SCALE GENOMIC DNA]</scope>
    <source>
        <tissue evidence="10">Leaves</tissue>
    </source>
</reference>
<dbReference type="InterPro" id="IPR038718">
    <property type="entry name" value="SNF2-like_sf"/>
</dbReference>
<dbReference type="InterPro" id="IPR027417">
    <property type="entry name" value="P-loop_NTPase"/>
</dbReference>
<dbReference type="PROSITE" id="PS51050">
    <property type="entry name" value="ZF_CW"/>
    <property type="match status" value="1"/>
</dbReference>
<evidence type="ECO:0000313" key="10">
    <source>
        <dbReference type="EMBL" id="KAB1224987.1"/>
    </source>
</evidence>
<feature type="domain" description="Helicase C-terminal" evidence="9">
    <location>
        <begin position="1141"/>
        <end position="1299"/>
    </location>
</feature>
<dbReference type="PANTHER" id="PTHR45626:SF14">
    <property type="entry name" value="ATP-DEPENDENT DNA HELICASE (EUROFUNG)"/>
    <property type="match status" value="1"/>
</dbReference>
<keyword evidence="6" id="KW-0067">ATP-binding</keyword>
<dbReference type="Gene3D" id="3.30.40.100">
    <property type="match status" value="1"/>
</dbReference>
<dbReference type="InterPro" id="IPR014001">
    <property type="entry name" value="Helicase_ATP-bd"/>
</dbReference>
<dbReference type="OrthoDB" id="448448at2759"/>
<feature type="domain" description="Helicase ATP-binding" evidence="8">
    <location>
        <begin position="734"/>
        <end position="865"/>
    </location>
</feature>
<dbReference type="InterPro" id="IPR050628">
    <property type="entry name" value="SNF2_RAD54_helicase_TF"/>
</dbReference>
<dbReference type="PANTHER" id="PTHR45626">
    <property type="entry name" value="TRANSCRIPTION TERMINATION FACTOR 2-RELATED"/>
    <property type="match status" value="1"/>
</dbReference>
<comment type="caution">
    <text evidence="10">The sequence shown here is derived from an EMBL/GenBank/DDBJ whole genome shotgun (WGS) entry which is preliminary data.</text>
</comment>
<evidence type="ECO:0000313" key="11">
    <source>
        <dbReference type="Proteomes" id="UP000516437"/>
    </source>
</evidence>
<evidence type="ECO:0008006" key="12">
    <source>
        <dbReference type="Google" id="ProtNLM"/>
    </source>
</evidence>
<evidence type="ECO:0000256" key="4">
    <source>
        <dbReference type="ARBA" id="ARBA00022801"/>
    </source>
</evidence>
<evidence type="ECO:0000256" key="3">
    <source>
        <dbReference type="ARBA" id="ARBA00022771"/>
    </source>
</evidence>
<proteinExistence type="predicted"/>
<dbReference type="GO" id="GO:0008094">
    <property type="term" value="F:ATP-dependent activity, acting on DNA"/>
    <property type="evidence" value="ECO:0007669"/>
    <property type="project" value="TreeGrafter"/>
</dbReference>
<keyword evidence="11" id="KW-1185">Reference proteome</keyword>
<keyword evidence="5" id="KW-0862">Zinc</keyword>
<dbReference type="InterPro" id="IPR017907">
    <property type="entry name" value="Znf_RING_CS"/>
</dbReference>
<dbReference type="InterPro" id="IPR011124">
    <property type="entry name" value="Znf_CW"/>
</dbReference>
<dbReference type="GO" id="GO:0016787">
    <property type="term" value="F:hydrolase activity"/>
    <property type="evidence" value="ECO:0007669"/>
    <property type="project" value="UniProtKB-KW"/>
</dbReference>
<dbReference type="Pfam" id="PF00176">
    <property type="entry name" value="SNF2-rel_dom"/>
    <property type="match status" value="1"/>
</dbReference>
<dbReference type="PROSITE" id="PS51194">
    <property type="entry name" value="HELICASE_CTER"/>
    <property type="match status" value="1"/>
</dbReference>
<dbReference type="SMART" id="SM00490">
    <property type="entry name" value="HELICc"/>
    <property type="match status" value="1"/>
</dbReference>
<dbReference type="CDD" id="cd18008">
    <property type="entry name" value="DEXDc_SHPRH-like"/>
    <property type="match status" value="1"/>
</dbReference>
<dbReference type="CDD" id="cd16449">
    <property type="entry name" value="RING-HC"/>
    <property type="match status" value="1"/>
</dbReference>
<dbReference type="Pfam" id="PF07496">
    <property type="entry name" value="zf-CW"/>
    <property type="match status" value="1"/>
</dbReference>
<dbReference type="GO" id="GO:0005524">
    <property type="term" value="F:ATP binding"/>
    <property type="evidence" value="ECO:0007669"/>
    <property type="project" value="UniProtKB-KW"/>
</dbReference>
<dbReference type="Proteomes" id="UP000516437">
    <property type="component" value="Chromosome 1"/>
</dbReference>
<dbReference type="Gene3D" id="3.40.50.10810">
    <property type="entry name" value="Tandem AAA-ATPase domain"/>
    <property type="match status" value="1"/>
</dbReference>
<dbReference type="GO" id="GO:0008270">
    <property type="term" value="F:zinc ion binding"/>
    <property type="evidence" value="ECO:0007669"/>
    <property type="project" value="UniProtKB-KW"/>
</dbReference>
<dbReference type="GO" id="GO:0006281">
    <property type="term" value="P:DNA repair"/>
    <property type="evidence" value="ECO:0007669"/>
    <property type="project" value="TreeGrafter"/>
</dbReference>
<dbReference type="PROSITE" id="PS00518">
    <property type="entry name" value="ZF_RING_1"/>
    <property type="match status" value="1"/>
</dbReference>
<dbReference type="Gene3D" id="3.40.50.300">
    <property type="entry name" value="P-loop containing nucleotide triphosphate hydrolases"/>
    <property type="match status" value="1"/>
</dbReference>
<dbReference type="EMBL" id="RXIC02000019">
    <property type="protein sequence ID" value="KAB1224987.1"/>
    <property type="molecule type" value="Genomic_DNA"/>
</dbReference>
<keyword evidence="4" id="KW-0378">Hydrolase</keyword>
<keyword evidence="3" id="KW-0863">Zinc-finger</keyword>
<dbReference type="SUPFAM" id="SSF81383">
    <property type="entry name" value="F-box domain"/>
    <property type="match status" value="1"/>
</dbReference>
<dbReference type="PROSITE" id="PS51192">
    <property type="entry name" value="HELICASE_ATP_BIND_1"/>
    <property type="match status" value="1"/>
</dbReference>
<dbReference type="InterPro" id="IPR000330">
    <property type="entry name" value="SNF2_N"/>
</dbReference>
<evidence type="ECO:0000259" key="8">
    <source>
        <dbReference type="PROSITE" id="PS51192"/>
    </source>
</evidence>
<evidence type="ECO:0000256" key="5">
    <source>
        <dbReference type="ARBA" id="ARBA00022833"/>
    </source>
</evidence>
<keyword evidence="2" id="KW-0547">Nucleotide-binding</keyword>
<evidence type="ECO:0000256" key="2">
    <source>
        <dbReference type="ARBA" id="ARBA00022741"/>
    </source>
</evidence>
<gene>
    <name evidence="10" type="ORF">CJ030_MR1G010324</name>
</gene>